<feature type="domain" description="O-methyltransferase C-terminal" evidence="4">
    <location>
        <begin position="109"/>
        <end position="306"/>
    </location>
</feature>
<evidence type="ECO:0000256" key="2">
    <source>
        <dbReference type="ARBA" id="ARBA00022679"/>
    </source>
</evidence>
<dbReference type="GO" id="GO:0008171">
    <property type="term" value="F:O-methyltransferase activity"/>
    <property type="evidence" value="ECO:0007669"/>
    <property type="project" value="InterPro"/>
</dbReference>
<evidence type="ECO:0000259" key="4">
    <source>
        <dbReference type="Pfam" id="PF00891"/>
    </source>
</evidence>
<dbReference type="InterPro" id="IPR036388">
    <property type="entry name" value="WH-like_DNA-bd_sf"/>
</dbReference>
<organism evidence="6">
    <name type="scientific">Streptomyces sp. R08</name>
    <dbReference type="NCBI Taxonomy" id="3238624"/>
    <lineage>
        <taxon>Bacteria</taxon>
        <taxon>Bacillati</taxon>
        <taxon>Actinomycetota</taxon>
        <taxon>Actinomycetes</taxon>
        <taxon>Kitasatosporales</taxon>
        <taxon>Streptomycetaceae</taxon>
        <taxon>Streptomyces</taxon>
    </lineage>
</organism>
<dbReference type="SUPFAM" id="SSF53335">
    <property type="entry name" value="S-adenosyl-L-methionine-dependent methyltransferases"/>
    <property type="match status" value="1"/>
</dbReference>
<dbReference type="InterPro" id="IPR036390">
    <property type="entry name" value="WH_DNA-bd_sf"/>
</dbReference>
<dbReference type="InterPro" id="IPR016461">
    <property type="entry name" value="COMT-like"/>
</dbReference>
<dbReference type="AlphaFoldDB" id="A0AB39MM75"/>
<evidence type="ECO:0000256" key="3">
    <source>
        <dbReference type="ARBA" id="ARBA00022691"/>
    </source>
</evidence>
<evidence type="ECO:0000256" key="1">
    <source>
        <dbReference type="ARBA" id="ARBA00022603"/>
    </source>
</evidence>
<feature type="domain" description="O-methyltransferase dimerisation" evidence="5">
    <location>
        <begin position="13"/>
        <end position="84"/>
    </location>
</feature>
<dbReference type="PANTHER" id="PTHR43712:SF2">
    <property type="entry name" value="O-METHYLTRANSFERASE CICE"/>
    <property type="match status" value="1"/>
</dbReference>
<gene>
    <name evidence="6" type="ORF">AB5J58_48515</name>
</gene>
<dbReference type="GO" id="GO:0032259">
    <property type="term" value="P:methylation"/>
    <property type="evidence" value="ECO:0007669"/>
    <property type="project" value="UniProtKB-KW"/>
</dbReference>
<dbReference type="Pfam" id="PF08100">
    <property type="entry name" value="Dimerisation"/>
    <property type="match status" value="1"/>
</dbReference>
<reference evidence="6" key="1">
    <citation type="submission" date="2024-07" db="EMBL/GenBank/DDBJ databases">
        <authorList>
            <person name="Yu S.T."/>
        </authorList>
    </citation>
    <scope>NUCLEOTIDE SEQUENCE</scope>
    <source>
        <strain evidence="6">R08</strain>
    </source>
</reference>
<proteinExistence type="predicted"/>
<dbReference type="SUPFAM" id="SSF46785">
    <property type="entry name" value="Winged helix' DNA-binding domain"/>
    <property type="match status" value="1"/>
</dbReference>
<name>A0AB39MM75_9ACTN</name>
<dbReference type="RefSeq" id="WP_369192316.1">
    <property type="nucleotide sequence ID" value="NZ_CP163431.1"/>
</dbReference>
<dbReference type="InterPro" id="IPR012967">
    <property type="entry name" value="COMT_dimerisation"/>
</dbReference>
<dbReference type="GO" id="GO:0046983">
    <property type="term" value="F:protein dimerization activity"/>
    <property type="evidence" value="ECO:0007669"/>
    <property type="project" value="InterPro"/>
</dbReference>
<dbReference type="InterPro" id="IPR029063">
    <property type="entry name" value="SAM-dependent_MTases_sf"/>
</dbReference>
<keyword evidence="3" id="KW-0949">S-adenosyl-L-methionine</keyword>
<keyword evidence="2" id="KW-0808">Transferase</keyword>
<accession>A0AB39MM75</accession>
<protein>
    <submittedName>
        <fullName evidence="6">Methyltransferase</fullName>
    </submittedName>
</protein>
<evidence type="ECO:0000313" key="6">
    <source>
        <dbReference type="EMBL" id="XDQ07545.1"/>
    </source>
</evidence>
<keyword evidence="1 6" id="KW-0489">Methyltransferase</keyword>
<dbReference type="Gene3D" id="3.40.50.150">
    <property type="entry name" value="Vaccinia Virus protein VP39"/>
    <property type="match status" value="1"/>
</dbReference>
<dbReference type="PANTHER" id="PTHR43712">
    <property type="entry name" value="PUTATIVE (AFU_ORTHOLOGUE AFUA_4G14580)-RELATED"/>
    <property type="match status" value="1"/>
</dbReference>
<dbReference type="PROSITE" id="PS51683">
    <property type="entry name" value="SAM_OMT_II"/>
    <property type="match status" value="1"/>
</dbReference>
<dbReference type="Pfam" id="PF00891">
    <property type="entry name" value="Methyltransf_2"/>
    <property type="match status" value="1"/>
</dbReference>
<sequence length="324" mass="35272">MNTNDLVARLTAITDFVTPFAVQAACELEIPDAIGDVPVPVEELAERVCCQPEPLRRLLRTLSRKEIFVEVEPGSFGLGTLGHLLRTEHPASLHAANLPWLPRIQALNSLAYSIRTGKSAFEHVHGVTVWQYLASHPDDSALFDRQMRSISGFEAASLLRSYDWPSAGTVVDVGGGDGLLLDAVLREHTGLKGILVDLPQVVGNADGPFDTVAGDFFEIDLPVTGDLYVLKRIVYGFADDQVLRLLANVRAASRTGAKVLVVEPFSSDNADEPYFTHRVDLQMLACPGGRVRSERQLGELLETSRFTVTRTIASATPAIEACAR</sequence>
<dbReference type="PIRSF" id="PIRSF005739">
    <property type="entry name" value="O-mtase"/>
    <property type="match status" value="1"/>
</dbReference>
<dbReference type="EMBL" id="CP163431">
    <property type="protein sequence ID" value="XDQ07545.1"/>
    <property type="molecule type" value="Genomic_DNA"/>
</dbReference>
<dbReference type="Gene3D" id="1.10.10.10">
    <property type="entry name" value="Winged helix-like DNA-binding domain superfamily/Winged helix DNA-binding domain"/>
    <property type="match status" value="1"/>
</dbReference>
<dbReference type="Gene3D" id="1.10.287.1350">
    <property type="match status" value="1"/>
</dbReference>
<evidence type="ECO:0000259" key="5">
    <source>
        <dbReference type="Pfam" id="PF08100"/>
    </source>
</evidence>
<dbReference type="InterPro" id="IPR001077">
    <property type="entry name" value="COMT_C"/>
</dbReference>